<dbReference type="PANTHER" id="PTHR24276">
    <property type="entry name" value="POLYSERASE-RELATED"/>
    <property type="match status" value="1"/>
</dbReference>
<dbReference type="InterPro" id="IPR050430">
    <property type="entry name" value="Peptidase_S1"/>
</dbReference>
<protein>
    <submittedName>
        <fullName evidence="10">Chymotrypsin-2-like</fullName>
    </submittedName>
</protein>
<dbReference type="Pfam" id="PF00089">
    <property type="entry name" value="Trypsin"/>
    <property type="match status" value="1"/>
</dbReference>
<dbReference type="RefSeq" id="XP_011495147.1">
    <property type="nucleotide sequence ID" value="XM_011496845.1"/>
</dbReference>
<evidence type="ECO:0000313" key="10">
    <source>
        <dbReference type="RefSeq" id="XP_011495147.1"/>
    </source>
</evidence>
<dbReference type="Gene3D" id="2.40.10.10">
    <property type="entry name" value="Trypsin-like serine proteases"/>
    <property type="match status" value="1"/>
</dbReference>
<dbReference type="SUPFAM" id="SSF50494">
    <property type="entry name" value="Trypsin-like serine proteases"/>
    <property type="match status" value="1"/>
</dbReference>
<keyword evidence="5" id="KW-1015">Disulfide bond</keyword>
<keyword evidence="3 6" id="KW-0378">Hydrolase</keyword>
<dbReference type="KEGG" id="csol:105360069"/>
<dbReference type="InterPro" id="IPR033116">
    <property type="entry name" value="TRYPSIN_SER"/>
</dbReference>
<dbReference type="PROSITE" id="PS00134">
    <property type="entry name" value="TRYPSIN_HIS"/>
    <property type="match status" value="1"/>
</dbReference>
<proteinExistence type="inferred from homology"/>
<feature type="chain" id="PRO_5042603489" evidence="7">
    <location>
        <begin position="20"/>
        <end position="250"/>
    </location>
</feature>
<evidence type="ECO:0000256" key="4">
    <source>
        <dbReference type="ARBA" id="ARBA00022825"/>
    </source>
</evidence>
<dbReference type="CDD" id="cd00190">
    <property type="entry name" value="Tryp_SPc"/>
    <property type="match status" value="1"/>
</dbReference>
<dbReference type="InterPro" id="IPR009003">
    <property type="entry name" value="Peptidase_S1_PA"/>
</dbReference>
<keyword evidence="4 6" id="KW-0720">Serine protease</keyword>
<evidence type="ECO:0000256" key="2">
    <source>
        <dbReference type="ARBA" id="ARBA00022670"/>
    </source>
</evidence>
<comment type="similarity">
    <text evidence="1">Belongs to the peptidase S1 family.</text>
</comment>
<dbReference type="AlphaFoldDB" id="A0AAJ6VLW9"/>
<dbReference type="PROSITE" id="PS50240">
    <property type="entry name" value="TRYPSIN_DOM"/>
    <property type="match status" value="1"/>
</dbReference>
<dbReference type="GO" id="GO:0004252">
    <property type="term" value="F:serine-type endopeptidase activity"/>
    <property type="evidence" value="ECO:0007669"/>
    <property type="project" value="InterPro"/>
</dbReference>
<dbReference type="InterPro" id="IPR018114">
    <property type="entry name" value="TRYPSIN_HIS"/>
</dbReference>
<evidence type="ECO:0000256" key="6">
    <source>
        <dbReference type="RuleBase" id="RU363034"/>
    </source>
</evidence>
<keyword evidence="9" id="KW-1185">Reference proteome</keyword>
<dbReference type="InterPro" id="IPR043504">
    <property type="entry name" value="Peptidase_S1_PA_chymotrypsin"/>
</dbReference>
<dbReference type="PANTHER" id="PTHR24276:SF98">
    <property type="entry name" value="FI18310P1-RELATED"/>
    <property type="match status" value="1"/>
</dbReference>
<organism evidence="9 10">
    <name type="scientific">Ceratosolen solmsi marchali</name>
    <dbReference type="NCBI Taxonomy" id="326594"/>
    <lineage>
        <taxon>Eukaryota</taxon>
        <taxon>Metazoa</taxon>
        <taxon>Ecdysozoa</taxon>
        <taxon>Arthropoda</taxon>
        <taxon>Hexapoda</taxon>
        <taxon>Insecta</taxon>
        <taxon>Pterygota</taxon>
        <taxon>Neoptera</taxon>
        <taxon>Endopterygota</taxon>
        <taxon>Hymenoptera</taxon>
        <taxon>Apocrita</taxon>
        <taxon>Proctotrupomorpha</taxon>
        <taxon>Chalcidoidea</taxon>
        <taxon>Agaonidae</taxon>
        <taxon>Agaoninae</taxon>
        <taxon>Ceratosolen</taxon>
    </lineage>
</organism>
<evidence type="ECO:0000256" key="7">
    <source>
        <dbReference type="SAM" id="SignalP"/>
    </source>
</evidence>
<name>A0AAJ6VLW9_9HYME</name>
<keyword evidence="2 6" id="KW-0645">Protease</keyword>
<feature type="domain" description="Peptidase S1" evidence="8">
    <location>
        <begin position="24"/>
        <end position="249"/>
    </location>
</feature>
<keyword evidence="7" id="KW-0732">Signal</keyword>
<evidence type="ECO:0000256" key="5">
    <source>
        <dbReference type="ARBA" id="ARBA00023157"/>
    </source>
</evidence>
<evidence type="ECO:0000256" key="3">
    <source>
        <dbReference type="ARBA" id="ARBA00022801"/>
    </source>
</evidence>
<evidence type="ECO:0000259" key="8">
    <source>
        <dbReference type="PROSITE" id="PS50240"/>
    </source>
</evidence>
<dbReference type="PROSITE" id="PS00135">
    <property type="entry name" value="TRYPSIN_SER"/>
    <property type="match status" value="1"/>
</dbReference>
<dbReference type="Proteomes" id="UP000695007">
    <property type="component" value="Unplaced"/>
</dbReference>
<feature type="signal peptide" evidence="7">
    <location>
        <begin position="1"/>
        <end position="19"/>
    </location>
</feature>
<evidence type="ECO:0000313" key="9">
    <source>
        <dbReference type="Proteomes" id="UP000695007"/>
    </source>
</evidence>
<dbReference type="SMART" id="SM00020">
    <property type="entry name" value="Tryp_SPc"/>
    <property type="match status" value="1"/>
</dbReference>
<dbReference type="FunFam" id="2.40.10.10:FF:000068">
    <property type="entry name" value="transmembrane protease serine 2"/>
    <property type="match status" value="1"/>
</dbReference>
<sequence length="250" mass="27737">MNILFTIVLWLQLEIAVFGKSTRIIGGEPVDINKHAYMAALRNVMPDYHFCGATIISNKHMLTAGHCLYNKLENLNRIRVYTGSNSPSSYSGKAHKILQVHVHPAYNETKSTNHDLAILTLKDPLIFGPTHKSVALPIENIREGSFAVALGWGLSQYPSTTCSNVLRKTRLKIWNVSKCKEFFGSLQKQQFCAFDKAGVGICHGDSGGPLIINGRVIGITSINFPCAKGYPDIFVNVFDYLGFIKHIIDK</sequence>
<dbReference type="PRINTS" id="PR00722">
    <property type="entry name" value="CHYMOTRYPSIN"/>
</dbReference>
<dbReference type="GeneID" id="105360069"/>
<reference evidence="10" key="1">
    <citation type="submission" date="2025-08" db="UniProtKB">
        <authorList>
            <consortium name="RefSeq"/>
        </authorList>
    </citation>
    <scope>IDENTIFICATION</scope>
</reference>
<gene>
    <name evidence="10" type="primary">LOC105360069</name>
</gene>
<dbReference type="InterPro" id="IPR001254">
    <property type="entry name" value="Trypsin_dom"/>
</dbReference>
<dbReference type="InterPro" id="IPR001314">
    <property type="entry name" value="Peptidase_S1A"/>
</dbReference>
<accession>A0AAJ6VLW9</accession>
<dbReference type="GO" id="GO:0006508">
    <property type="term" value="P:proteolysis"/>
    <property type="evidence" value="ECO:0007669"/>
    <property type="project" value="UniProtKB-KW"/>
</dbReference>
<evidence type="ECO:0000256" key="1">
    <source>
        <dbReference type="ARBA" id="ARBA00007664"/>
    </source>
</evidence>